<dbReference type="OrthoDB" id="6268028at2759"/>
<dbReference type="Proteomes" id="UP000272942">
    <property type="component" value="Unassembled WGS sequence"/>
</dbReference>
<sequence length="94" mass="10277">MTAAITSDADTRRALNAAIKGTPVTAEDIKYASANDPNVQSAISWTIHGWPPTVTSDELKQLYMRRASLSVVDSCLMFANRVVIPSSLRSRVLR</sequence>
<evidence type="ECO:0000313" key="3">
    <source>
        <dbReference type="WBParaSite" id="ECPE_0000788901-mRNA-1"/>
    </source>
</evidence>
<dbReference type="EMBL" id="UZAN01045201">
    <property type="protein sequence ID" value="VDP82227.1"/>
    <property type="molecule type" value="Genomic_DNA"/>
</dbReference>
<dbReference type="PANTHER" id="PTHR37984:SF5">
    <property type="entry name" value="PROTEIN NYNRIN-LIKE"/>
    <property type="match status" value="1"/>
</dbReference>
<proteinExistence type="predicted"/>
<organism evidence="3">
    <name type="scientific">Echinostoma caproni</name>
    <dbReference type="NCBI Taxonomy" id="27848"/>
    <lineage>
        <taxon>Eukaryota</taxon>
        <taxon>Metazoa</taxon>
        <taxon>Spiralia</taxon>
        <taxon>Lophotrochozoa</taxon>
        <taxon>Platyhelminthes</taxon>
        <taxon>Trematoda</taxon>
        <taxon>Digenea</taxon>
        <taxon>Plagiorchiida</taxon>
        <taxon>Echinostomata</taxon>
        <taxon>Echinostomatoidea</taxon>
        <taxon>Echinostomatidae</taxon>
        <taxon>Echinostoma</taxon>
    </lineage>
</organism>
<evidence type="ECO:0000313" key="2">
    <source>
        <dbReference type="Proteomes" id="UP000272942"/>
    </source>
</evidence>
<reference evidence="1 2" key="2">
    <citation type="submission" date="2018-11" db="EMBL/GenBank/DDBJ databases">
        <authorList>
            <consortium name="Pathogen Informatics"/>
        </authorList>
    </citation>
    <scope>NUCLEOTIDE SEQUENCE [LARGE SCALE GENOMIC DNA]</scope>
    <source>
        <strain evidence="1 2">Egypt</strain>
    </source>
</reference>
<keyword evidence="2" id="KW-1185">Reference proteome</keyword>
<gene>
    <name evidence="1" type="ORF">ECPE_LOCUS7870</name>
</gene>
<name>A0A183ALN5_9TREM</name>
<dbReference type="WBParaSite" id="ECPE_0000788901-mRNA-1">
    <property type="protein sequence ID" value="ECPE_0000788901-mRNA-1"/>
    <property type="gene ID" value="ECPE_0000788901"/>
</dbReference>
<dbReference type="AlphaFoldDB" id="A0A183ALN5"/>
<dbReference type="InterPro" id="IPR050951">
    <property type="entry name" value="Retrovirus_Pol_polyprotein"/>
</dbReference>
<reference evidence="3" key="1">
    <citation type="submission" date="2016-06" db="UniProtKB">
        <authorList>
            <consortium name="WormBaseParasite"/>
        </authorList>
    </citation>
    <scope>IDENTIFICATION</scope>
</reference>
<dbReference type="PANTHER" id="PTHR37984">
    <property type="entry name" value="PROTEIN CBG26694"/>
    <property type="match status" value="1"/>
</dbReference>
<accession>A0A183ALN5</accession>
<evidence type="ECO:0000313" key="1">
    <source>
        <dbReference type="EMBL" id="VDP82227.1"/>
    </source>
</evidence>
<protein>
    <submittedName>
        <fullName evidence="3">DUF4148 domain-containing protein</fullName>
    </submittedName>
</protein>